<feature type="domain" description="DNA endonuclease activator Ctp1 C-terminal" evidence="5">
    <location>
        <begin position="36"/>
        <end position="106"/>
    </location>
</feature>
<dbReference type="AlphaFoldDB" id="A0A7S4HUW5"/>
<dbReference type="EMBL" id="HBKP01006598">
    <property type="protein sequence ID" value="CAE2209853.1"/>
    <property type="molecule type" value="Transcribed_RNA"/>
</dbReference>
<feature type="region of interest" description="Disordered" evidence="4">
    <location>
        <begin position="1"/>
        <end position="28"/>
    </location>
</feature>
<feature type="compositionally biased region" description="Basic and acidic residues" evidence="4">
    <location>
        <begin position="18"/>
        <end position="27"/>
    </location>
</feature>
<dbReference type="InterPro" id="IPR013882">
    <property type="entry name" value="Ctp1_C"/>
</dbReference>
<evidence type="ECO:0000256" key="3">
    <source>
        <dbReference type="ARBA" id="ARBA00023242"/>
    </source>
</evidence>
<protein>
    <recommendedName>
        <fullName evidence="5">DNA endonuclease activator Ctp1 C-terminal domain-containing protein</fullName>
    </recommendedName>
</protein>
<dbReference type="Pfam" id="PF08573">
    <property type="entry name" value="SAE2"/>
    <property type="match status" value="1"/>
</dbReference>
<evidence type="ECO:0000256" key="2">
    <source>
        <dbReference type="ARBA" id="ARBA00022763"/>
    </source>
</evidence>
<sequence length="159" mass="17757">MGNKASKAAATGNASTANKKDPMEKPEPIGCAEVREVFQSLLEDDKNVVAISAAAERLSQYYHNDKIEKMISTYSANKQTFTEQEFLEAFTNFYSRHRSAFSRERSASLEEIEYARPPPELRKPPKHSKLSPNDRIATPIGPDDRGEHSCSLFGLYASV</sequence>
<organism evidence="6">
    <name type="scientific">Vannella robusta</name>
    <dbReference type="NCBI Taxonomy" id="1487602"/>
    <lineage>
        <taxon>Eukaryota</taxon>
        <taxon>Amoebozoa</taxon>
        <taxon>Discosea</taxon>
        <taxon>Flabellinia</taxon>
        <taxon>Vannellidae</taxon>
        <taxon>Vannella</taxon>
    </lineage>
</organism>
<reference evidence="6" key="1">
    <citation type="submission" date="2021-01" db="EMBL/GenBank/DDBJ databases">
        <authorList>
            <person name="Corre E."/>
            <person name="Pelletier E."/>
            <person name="Niang G."/>
            <person name="Scheremetjew M."/>
            <person name="Finn R."/>
            <person name="Kale V."/>
            <person name="Holt S."/>
            <person name="Cochrane G."/>
            <person name="Meng A."/>
            <person name="Brown T."/>
            <person name="Cohen L."/>
        </authorList>
    </citation>
    <scope>NUCLEOTIDE SEQUENCE</scope>
    <source>
        <strain evidence="6">DIVA3 518/3/11/1/6</strain>
    </source>
</reference>
<keyword evidence="2" id="KW-0227">DNA damage</keyword>
<evidence type="ECO:0000313" key="6">
    <source>
        <dbReference type="EMBL" id="CAE2209853.1"/>
    </source>
</evidence>
<evidence type="ECO:0000256" key="1">
    <source>
        <dbReference type="ARBA" id="ARBA00004123"/>
    </source>
</evidence>
<name>A0A7S4HUW5_9EUKA</name>
<keyword evidence="3" id="KW-0539">Nucleus</keyword>
<comment type="subcellular location">
    <subcellularLocation>
        <location evidence="1">Nucleus</location>
    </subcellularLocation>
</comment>
<accession>A0A7S4HUW5</accession>
<dbReference type="GO" id="GO:0006281">
    <property type="term" value="P:DNA repair"/>
    <property type="evidence" value="ECO:0007669"/>
    <property type="project" value="InterPro"/>
</dbReference>
<evidence type="ECO:0000256" key="4">
    <source>
        <dbReference type="SAM" id="MobiDB-lite"/>
    </source>
</evidence>
<evidence type="ECO:0000259" key="5">
    <source>
        <dbReference type="Pfam" id="PF08573"/>
    </source>
</evidence>
<gene>
    <name evidence="6" type="ORF">VSP0166_LOCUS4762</name>
</gene>
<dbReference type="GO" id="GO:0005634">
    <property type="term" value="C:nucleus"/>
    <property type="evidence" value="ECO:0007669"/>
    <property type="project" value="UniProtKB-SubCell"/>
</dbReference>
<proteinExistence type="predicted"/>
<feature type="region of interest" description="Disordered" evidence="4">
    <location>
        <begin position="105"/>
        <end position="147"/>
    </location>
</feature>